<dbReference type="SUPFAM" id="SSF47923">
    <property type="entry name" value="Ypt/Rab-GAP domain of gyp1p"/>
    <property type="match status" value="1"/>
</dbReference>
<dbReference type="SUPFAM" id="SSF47473">
    <property type="entry name" value="EF-hand"/>
    <property type="match status" value="1"/>
</dbReference>
<dbReference type="PANTHER" id="PTHR47219:SF20">
    <property type="entry name" value="TBC1 DOMAIN FAMILY MEMBER 2B"/>
    <property type="match status" value="1"/>
</dbReference>
<dbReference type="InterPro" id="IPR035969">
    <property type="entry name" value="Rab-GAP_TBC_sf"/>
</dbReference>
<dbReference type="PANTHER" id="PTHR47219">
    <property type="entry name" value="RAB GTPASE-ACTIVATING PROTEIN 1-LIKE"/>
    <property type="match status" value="1"/>
</dbReference>
<dbReference type="OrthoDB" id="17687at2759"/>
<dbReference type="GO" id="GO:0005096">
    <property type="term" value="F:GTPase activator activity"/>
    <property type="evidence" value="ECO:0007669"/>
    <property type="project" value="UniProtKB-KW"/>
</dbReference>
<dbReference type="PROSITE" id="PS50086">
    <property type="entry name" value="TBC_RABGAP"/>
    <property type="match status" value="1"/>
</dbReference>
<dbReference type="EMBL" id="JAEPRA010000015">
    <property type="protein sequence ID" value="KAG2175063.1"/>
    <property type="molecule type" value="Genomic_DNA"/>
</dbReference>
<name>A0A8H7PJM2_9FUNG</name>
<feature type="region of interest" description="Disordered" evidence="3">
    <location>
        <begin position="1100"/>
        <end position="1137"/>
    </location>
</feature>
<evidence type="ECO:0000256" key="2">
    <source>
        <dbReference type="ARBA" id="ARBA00022837"/>
    </source>
</evidence>
<feature type="region of interest" description="Disordered" evidence="3">
    <location>
        <begin position="290"/>
        <end position="319"/>
    </location>
</feature>
<proteinExistence type="predicted"/>
<dbReference type="SMART" id="SM00568">
    <property type="entry name" value="GRAM"/>
    <property type="match status" value="2"/>
</dbReference>
<dbReference type="AlphaFoldDB" id="A0A8H7PJM2"/>
<feature type="compositionally biased region" description="Polar residues" evidence="3">
    <location>
        <begin position="290"/>
        <end position="303"/>
    </location>
</feature>
<dbReference type="InterPro" id="IPR011992">
    <property type="entry name" value="EF-hand-dom_pair"/>
</dbReference>
<dbReference type="PROSITE" id="PS50222">
    <property type="entry name" value="EF_HAND_2"/>
    <property type="match status" value="1"/>
</dbReference>
<evidence type="ECO:0000259" key="5">
    <source>
        <dbReference type="PROSITE" id="PS50222"/>
    </source>
</evidence>
<gene>
    <name evidence="6" type="ORF">INT44_007541</name>
</gene>
<dbReference type="InterPro" id="IPR011993">
    <property type="entry name" value="PH-like_dom_sf"/>
</dbReference>
<reference evidence="6" key="1">
    <citation type="submission" date="2020-12" db="EMBL/GenBank/DDBJ databases">
        <title>Metabolic potential, ecology and presence of endohyphal bacteria is reflected in genomic diversity of Mucoromycotina.</title>
        <authorList>
            <person name="Muszewska A."/>
            <person name="Okrasinska A."/>
            <person name="Steczkiewicz K."/>
            <person name="Drgas O."/>
            <person name="Orlowska M."/>
            <person name="Perlinska-Lenart U."/>
            <person name="Aleksandrzak-Piekarczyk T."/>
            <person name="Szatraj K."/>
            <person name="Zielenkiewicz U."/>
            <person name="Pilsyk S."/>
            <person name="Malc E."/>
            <person name="Mieczkowski P."/>
            <person name="Kruszewska J.S."/>
            <person name="Biernat P."/>
            <person name="Pawlowska J."/>
        </authorList>
    </citation>
    <scope>NUCLEOTIDE SEQUENCE</scope>
    <source>
        <strain evidence="6">WA0000051536</strain>
    </source>
</reference>
<dbReference type="InterPro" id="IPR000195">
    <property type="entry name" value="Rab-GAP-TBC_dom"/>
</dbReference>
<dbReference type="GO" id="GO:0031267">
    <property type="term" value="F:small GTPase binding"/>
    <property type="evidence" value="ECO:0007669"/>
    <property type="project" value="TreeGrafter"/>
</dbReference>
<dbReference type="Pfam" id="PF02893">
    <property type="entry name" value="GRAM"/>
    <property type="match status" value="2"/>
</dbReference>
<keyword evidence="1" id="KW-0343">GTPase activation</keyword>
<dbReference type="PROSITE" id="PS00018">
    <property type="entry name" value="EF_HAND_1"/>
    <property type="match status" value="1"/>
</dbReference>
<feature type="domain" description="EF-hand" evidence="5">
    <location>
        <begin position="932"/>
        <end position="967"/>
    </location>
</feature>
<evidence type="ECO:0000313" key="7">
    <source>
        <dbReference type="Proteomes" id="UP000612746"/>
    </source>
</evidence>
<evidence type="ECO:0000256" key="3">
    <source>
        <dbReference type="SAM" id="MobiDB-lite"/>
    </source>
</evidence>
<protein>
    <submittedName>
        <fullName evidence="6">Uncharacterized protein</fullName>
    </submittedName>
</protein>
<evidence type="ECO:0000313" key="6">
    <source>
        <dbReference type="EMBL" id="KAG2175063.1"/>
    </source>
</evidence>
<dbReference type="Proteomes" id="UP000612746">
    <property type="component" value="Unassembled WGS sequence"/>
</dbReference>
<dbReference type="InterPro" id="IPR004182">
    <property type="entry name" value="GRAM"/>
</dbReference>
<dbReference type="Pfam" id="PF00566">
    <property type="entry name" value="RabGAP-TBC"/>
    <property type="match status" value="1"/>
</dbReference>
<keyword evidence="7" id="KW-1185">Reference proteome</keyword>
<evidence type="ECO:0000259" key="4">
    <source>
        <dbReference type="PROSITE" id="PS50086"/>
    </source>
</evidence>
<dbReference type="InterPro" id="IPR050302">
    <property type="entry name" value="Rab_GAP_TBC_domain"/>
</dbReference>
<comment type="caution">
    <text evidence="6">The sequence shown here is derived from an EMBL/GenBank/DDBJ whole genome shotgun (WGS) entry which is preliminary data.</text>
</comment>
<keyword evidence="2" id="KW-0106">Calcium</keyword>
<accession>A0A8H7PJM2</accession>
<dbReference type="Gene3D" id="2.30.29.30">
    <property type="entry name" value="Pleckstrin-homology domain (PH domain)/Phosphotyrosine-binding domain (PTB)"/>
    <property type="match status" value="1"/>
</dbReference>
<dbReference type="FunFam" id="1.10.8.270:FF:000015">
    <property type="entry name" value="GTPase activating protein (Gyp2)"/>
    <property type="match status" value="1"/>
</dbReference>
<organism evidence="6 7">
    <name type="scientific">Umbelopsis vinacea</name>
    <dbReference type="NCBI Taxonomy" id="44442"/>
    <lineage>
        <taxon>Eukaryota</taxon>
        <taxon>Fungi</taxon>
        <taxon>Fungi incertae sedis</taxon>
        <taxon>Mucoromycota</taxon>
        <taxon>Mucoromycotina</taxon>
        <taxon>Umbelopsidomycetes</taxon>
        <taxon>Umbelopsidales</taxon>
        <taxon>Umbelopsidaceae</taxon>
        <taxon>Umbelopsis</taxon>
    </lineage>
</organism>
<dbReference type="Gene3D" id="1.10.238.10">
    <property type="entry name" value="EF-hand"/>
    <property type="match status" value="1"/>
</dbReference>
<dbReference type="SMART" id="SM00164">
    <property type="entry name" value="TBC"/>
    <property type="match status" value="1"/>
</dbReference>
<dbReference type="InterPro" id="IPR018247">
    <property type="entry name" value="EF_Hand_1_Ca_BS"/>
</dbReference>
<dbReference type="InterPro" id="IPR002048">
    <property type="entry name" value="EF_hand_dom"/>
</dbReference>
<feature type="domain" description="Rab-GAP TBC" evidence="4">
    <location>
        <begin position="550"/>
        <end position="745"/>
    </location>
</feature>
<sequence length="1191" mass="135473">MANNPLSDPPRNVFTLPTPTDMSLNPFWSTMRQNENFILQKSTTSGAPLFKNVLRTIANVFDTNQPPYRILFQREVNTTCLLLATAETESVIENAWNWIVEKMIPQLDHVDDPYDKEEWVASKIQHIVTHIDAVGDETSADEKVRNASRSFRQNFNIPPTERLVSYYSCAYNGRQGWLYISENYLGFYSFLLGVETKVLVELKDIQDMKKEKSKRNMFSDSLLIVTKDKQEVPYWEALVHVFIRTKLILILNPSTFVEQHHFTNLFRRDETYDVLVQLTGLAIERLLTNTGTRAPGTPSSPHLSGNAPGSPAPSKSATTMSESLLTAPLRIKMETQKRNEAFAKQFRLPLTETLHETVNVLCIRPNEREGRKTDVYQGTVYLSDSFVAFESADRQPAPQQNSPACWFVLPLFTVRRVERLNSGSYAYSLSLTAWHKMEIIFDLQAEKVECEQFCSTLKTNLKDQVDQMKRLKPFLATCWSEFLLKQSSAWPTDDNGPLRGGLGLQFGFPGDVRELQDRDKMGMWKQYFEGNGRNLTMIRLPTFGKLVRIGLPNTLRGEIWEMCAGSAYLRFYNPGEYERILKEYEGETSQSTEEIEKDLNRSLPEYAAYQSEDGINKLRRVLTAYSWKNPALGYCQAMNIVCSALLIYMSEEQAFWTLTTLVDNFCPGYYSTSMYGAMLDQIIFEHLVAKTMPILDSHIKKIDSAGLFLYGGTKDFISDWSGDYITNFYLPAILKVNGDELLKTTDDGQFFDILKSYFTTLDQPFETLLTHTANLVNRFQNFTILMRTAYREFSLVTDDMVMDLRRTHKLKVIAGVESFAKRTGIRNLQDTAHFSKDEVSNIYDKFFGALYYTEKKGDKSDSAMDEPTFRRFLASITTWVDKGFRPGANNSNEIIALENSFLHRLYVHFDRSKEGVSLQDAVIGLSDIFHGGIMSIIDLFFNLYDSDNDGILSIKDLLEMSKELLCLYHIMQILDSQHLDSITALLLHAYEQYEIVSGQETLEDKRSERLAKYTLADDTPLETLMMHLDVMLNDADALELSLPSFRMVVLTDETLEIFFSSDFPESFTLKKALVDSQKSLGREIFNHLFASGQTLASRKSAPSIKSMSPSLSPSVSQVTNSPSSERSSPSMTPSAASEDLIDLLDSASLDSSSKKDIEQSASTSTTKANIPLDELFSELEHFETEDGYQLI</sequence>
<dbReference type="Gene3D" id="1.10.8.270">
    <property type="entry name" value="putative rabgap domain of human tbc1 domain family member 14 like domains"/>
    <property type="match status" value="1"/>
</dbReference>
<evidence type="ECO:0000256" key="1">
    <source>
        <dbReference type="ARBA" id="ARBA00022468"/>
    </source>
</evidence>
<dbReference type="GO" id="GO:0005509">
    <property type="term" value="F:calcium ion binding"/>
    <property type="evidence" value="ECO:0007669"/>
    <property type="project" value="InterPro"/>
</dbReference>